<name>A0A143YT75_9LACT</name>
<dbReference type="PANTHER" id="PTHR35276">
    <property type="entry name" value="S-ADENOSYL-L-METHIONINE-DEPENDENT METHYLTRANSFERASES SUPERFAMILY PROTEIN"/>
    <property type="match status" value="1"/>
</dbReference>
<dbReference type="STRING" id="640938.TR210_1549"/>
<dbReference type="Proteomes" id="UP000199280">
    <property type="component" value="Unassembled WGS sequence"/>
</dbReference>
<keyword evidence="1" id="KW-0808">Transferase</keyword>
<dbReference type="GO" id="GO:0008168">
    <property type="term" value="F:methyltransferase activity"/>
    <property type="evidence" value="ECO:0007669"/>
    <property type="project" value="UniProtKB-KW"/>
</dbReference>
<dbReference type="GO" id="GO:0032259">
    <property type="term" value="P:methylation"/>
    <property type="evidence" value="ECO:0007669"/>
    <property type="project" value="UniProtKB-KW"/>
</dbReference>
<accession>A0A143YT75</accession>
<keyword evidence="4" id="KW-1185">Reference proteome</keyword>
<sequence length="193" mass="20935">MLLSAVDFSHKLLKETVSEGDTVIDATVGNGSDTVLLATLVGSKGHVIGFDIQKQAIENTKQKLLLSGLTKQVTLLHQGHETVAEVLEEDARIGGAIFNLGYLPGADKSVITQKETTISAVAALLPKLRIGSYIILVVYSGHSGGMEEKNALLEYVSELNQATYKVLQYGFINQINHPPFLIAIEKKKTPYMK</sequence>
<dbReference type="RefSeq" id="WP_068622951.1">
    <property type="nucleotide sequence ID" value="NZ_FJNB01000010.1"/>
</dbReference>
<dbReference type="InterPro" id="IPR010719">
    <property type="entry name" value="MnmM_MeTrfase"/>
</dbReference>
<dbReference type="EMBL" id="FNYT01000009">
    <property type="protein sequence ID" value="SEJ17941.1"/>
    <property type="molecule type" value="Genomic_DNA"/>
</dbReference>
<dbReference type="SUPFAM" id="SSF53335">
    <property type="entry name" value="S-adenosyl-L-methionine-dependent methyltransferases"/>
    <property type="match status" value="1"/>
</dbReference>
<evidence type="ECO:0000313" key="4">
    <source>
        <dbReference type="Proteomes" id="UP000199280"/>
    </source>
</evidence>
<dbReference type="InterPro" id="IPR029063">
    <property type="entry name" value="SAM-dependent_MTases_sf"/>
</dbReference>
<dbReference type="AlphaFoldDB" id="A0A143YT75"/>
<reference evidence="1 3" key="1">
    <citation type="submission" date="2016-02" db="EMBL/GenBank/DDBJ databases">
        <authorList>
            <person name="Wen L."/>
            <person name="He K."/>
            <person name="Yang H."/>
        </authorList>
    </citation>
    <scope>NUCLEOTIDE SEQUENCE [LARGE SCALE GENOMIC DNA]</scope>
    <source>
        <strain evidence="1">Trichococcus_R210</strain>
    </source>
</reference>
<protein>
    <submittedName>
        <fullName evidence="1">S-adenosyl-l-methionine-dependent methyltransferase</fullName>
    </submittedName>
    <submittedName>
        <fullName evidence="2">rRNA methylase</fullName>
    </submittedName>
</protein>
<evidence type="ECO:0000313" key="3">
    <source>
        <dbReference type="Proteomes" id="UP000076878"/>
    </source>
</evidence>
<gene>
    <name evidence="2" type="ORF">SAMN05216375_1097</name>
    <name evidence="1" type="ORF">TR210_1549</name>
</gene>
<reference evidence="2 4" key="2">
    <citation type="submission" date="2016-10" db="EMBL/GenBank/DDBJ databases">
        <authorList>
            <person name="Varghese N."/>
            <person name="Submissions S."/>
        </authorList>
    </citation>
    <scope>NUCLEOTIDE SEQUENCE [LARGE SCALE GENOMIC DNA]</scope>
    <source>
        <strain evidence="2 4">DSM 22150</strain>
    </source>
</reference>
<proteinExistence type="predicted"/>
<evidence type="ECO:0000313" key="1">
    <source>
        <dbReference type="EMBL" id="CZQ98289.1"/>
    </source>
</evidence>
<dbReference type="PANTHER" id="PTHR35276:SF1">
    <property type="entry name" value="TRNA (MNM(5)S(2)U34)-METHYLTRANSFERASE, CHLOROPLASTIC"/>
    <property type="match status" value="1"/>
</dbReference>
<keyword evidence="1" id="KW-0489">Methyltransferase</keyword>
<dbReference type="Gene3D" id="3.40.50.150">
    <property type="entry name" value="Vaccinia Virus protein VP39"/>
    <property type="match status" value="1"/>
</dbReference>
<dbReference type="Pfam" id="PF06962">
    <property type="entry name" value="rRNA_methylase"/>
    <property type="match status" value="1"/>
</dbReference>
<organism evidence="1 3">
    <name type="scientific">Trichococcus ilyis</name>
    <dbReference type="NCBI Taxonomy" id="640938"/>
    <lineage>
        <taxon>Bacteria</taxon>
        <taxon>Bacillati</taxon>
        <taxon>Bacillota</taxon>
        <taxon>Bacilli</taxon>
        <taxon>Lactobacillales</taxon>
        <taxon>Carnobacteriaceae</taxon>
        <taxon>Trichococcus</taxon>
    </lineage>
</organism>
<dbReference type="Proteomes" id="UP000076878">
    <property type="component" value="Unassembled WGS sequence"/>
</dbReference>
<dbReference type="EMBL" id="FJNB01000010">
    <property type="protein sequence ID" value="CZQ98289.1"/>
    <property type="molecule type" value="Genomic_DNA"/>
</dbReference>
<evidence type="ECO:0000313" key="2">
    <source>
        <dbReference type="EMBL" id="SEJ17941.1"/>
    </source>
</evidence>
<dbReference type="OrthoDB" id="9792989at2"/>